<protein>
    <submittedName>
        <fullName evidence="1">Uncharacterized protein</fullName>
    </submittedName>
</protein>
<dbReference type="OrthoDB" id="7859107at2"/>
<organism evidence="1 2">
    <name type="scientific">Cribrihabitans marinus</name>
    <dbReference type="NCBI Taxonomy" id="1227549"/>
    <lineage>
        <taxon>Bacteria</taxon>
        <taxon>Pseudomonadati</taxon>
        <taxon>Pseudomonadota</taxon>
        <taxon>Alphaproteobacteria</taxon>
        <taxon>Rhodobacterales</taxon>
        <taxon>Paracoccaceae</taxon>
        <taxon>Cribrihabitans</taxon>
    </lineage>
</organism>
<reference evidence="1 2" key="1">
    <citation type="submission" date="2016-10" db="EMBL/GenBank/DDBJ databases">
        <authorList>
            <person name="de Groot N.N."/>
        </authorList>
    </citation>
    <scope>NUCLEOTIDE SEQUENCE [LARGE SCALE GENOMIC DNA]</scope>
    <source>
        <strain evidence="1 2">DSM 29340</strain>
    </source>
</reference>
<keyword evidence="2" id="KW-1185">Reference proteome</keyword>
<dbReference type="AlphaFoldDB" id="A0A1H7DER3"/>
<name>A0A1H7DER3_9RHOB</name>
<sequence>MVVLVILAIGVLAYFIWRARTSSLTRACRWRQDKAAQQWRCAYCGAVQPGLDPPRACHCR</sequence>
<gene>
    <name evidence="1" type="ORF">SAMN05444007_11139</name>
</gene>
<dbReference type="RefSeq" id="WP_092369874.1">
    <property type="nucleotide sequence ID" value="NZ_BMGV01000011.1"/>
</dbReference>
<proteinExistence type="predicted"/>
<dbReference type="STRING" id="1227549.SAMN05444007_11139"/>
<evidence type="ECO:0000313" key="2">
    <source>
        <dbReference type="Proteomes" id="UP000199379"/>
    </source>
</evidence>
<dbReference type="Proteomes" id="UP000199379">
    <property type="component" value="Unassembled WGS sequence"/>
</dbReference>
<dbReference type="EMBL" id="FNYD01000011">
    <property type="protein sequence ID" value="SEK00178.1"/>
    <property type="molecule type" value="Genomic_DNA"/>
</dbReference>
<evidence type="ECO:0000313" key="1">
    <source>
        <dbReference type="EMBL" id="SEK00178.1"/>
    </source>
</evidence>
<accession>A0A1H7DER3</accession>